<organism evidence="1 2">
    <name type="scientific">Sinorhizobium kostiense</name>
    <dbReference type="NCBI Taxonomy" id="76747"/>
    <lineage>
        <taxon>Bacteria</taxon>
        <taxon>Pseudomonadati</taxon>
        <taxon>Pseudomonadota</taxon>
        <taxon>Alphaproteobacteria</taxon>
        <taxon>Hyphomicrobiales</taxon>
        <taxon>Rhizobiaceae</taxon>
        <taxon>Sinorhizobium/Ensifer group</taxon>
        <taxon>Sinorhizobium</taxon>
    </lineage>
</organism>
<dbReference type="EMBL" id="JAGILA010000003">
    <property type="protein sequence ID" value="MBP2236274.1"/>
    <property type="molecule type" value="Genomic_DNA"/>
</dbReference>
<reference evidence="1 2" key="1">
    <citation type="submission" date="2021-03" db="EMBL/GenBank/DDBJ databases">
        <title>Genomic Encyclopedia of Type Strains, Phase IV (KMG-IV): sequencing the most valuable type-strain genomes for metagenomic binning, comparative biology and taxonomic classification.</title>
        <authorList>
            <person name="Goeker M."/>
        </authorList>
    </citation>
    <scope>NUCLEOTIDE SEQUENCE [LARGE SCALE GENOMIC DNA]</scope>
    <source>
        <strain evidence="1 2">DSM 13372</strain>
    </source>
</reference>
<accession>A0ABS4R050</accession>
<proteinExistence type="predicted"/>
<comment type="caution">
    <text evidence="1">The sequence shown here is derived from an EMBL/GenBank/DDBJ whole genome shotgun (WGS) entry which is preliminary data.</text>
</comment>
<keyword evidence="2" id="KW-1185">Reference proteome</keyword>
<evidence type="ECO:0000313" key="1">
    <source>
        <dbReference type="EMBL" id="MBP2236274.1"/>
    </source>
</evidence>
<name>A0ABS4R050_9HYPH</name>
<evidence type="ECO:0000313" key="2">
    <source>
        <dbReference type="Proteomes" id="UP000730739"/>
    </source>
</evidence>
<protein>
    <submittedName>
        <fullName evidence="1">Uncharacterized protein</fullName>
    </submittedName>
</protein>
<dbReference type="Proteomes" id="UP000730739">
    <property type="component" value="Unassembled WGS sequence"/>
</dbReference>
<sequence length="1072" mass="115574">MVEAVNNQNTSSPIRNEMDRLNNSSLRKEIYKGIFEGYKDDKRDFQSIDVALNPDKYTAEQKLITLLDLLEAREDYDHYDDLPKRFGEKPLNQDEIWKDLNNAIAILEADPEVQSLLTKRVFEGFKHILTTGNRVAPDTETDAAKIIDNTIKRDEEVKDLRLTLTRNFESEIVNGGILNDGLRSGKDIQTILQEYNNALAFYMSVLPEATVTANSDKIEAAYKEFYNKEVLPRLPEFADALDGLTGAKGLGSVTPQIQDNLIASEVFGEGLFDSDLMKQMGDFANGNERTVGGRAIPEVSKLDTLFQSGIYDIASMRRLLTEKHLTRGDKPIPSLESVAGETIDLIASNYSGAGKETYRAELTALFRELWGDFVELDGGDVRGLDGAIDRYLQRNGISGEKANALRDGAKMLFNGAALASTAARNKNMSTVELSALMVMSTKLAGDHMGETGVTSGQRGDASQPATDFNLASWDAVVRKNHDVTALNNAGDILSDFIKQTDPQAIVFGPVLEPGGVTSLFSDATSIMAENLFGGGNEKAFARQTFSSDVLNIVEGLWEKFTKGEISAQELPGHLGRLTLQMKAPQGSGIGAGEYREAVAQAVTALLDAGALVSRVQPKTLGQDLVYRDANGKFHRSSGINTYTPQEISALISIATGLAGRGIASGGGTHSLVRGDRPSLNSSQIAEKLFGTKEHGWSISVLGRYGMNIVEQMAGKITDLAKERAPDLVIGDPTAFSSANTDLEDLFGDTITSMGRSLFGDNVDAAGLFKGNVMSIIYYVWSLSRPGGQAQTVTDALLKKVVDERVTEAPSGTSLTEYRETIVRSVNALMYGARTVYAGFNLKSGDNVGLSALILYAASTGVNILQAVGDGLKESAKVSNSKLSDWAKAARRDSAGLLKAGVNVANALIFSAWLPLEALWLIADVKRGDPVNISLISVGLAADTIIAGEAITNMGIQIGNLINQVKTGGTIGLGSGGTLALARGWTLAFGMANLVSTAAWMGYTIYQGIKDNKAFQKQTEEMESTLRRLVDDPIKFARGVEIGPIKIGDVEKHEATPIDWESVIARQIGRTPA</sequence>
<dbReference type="RefSeq" id="WP_028002623.1">
    <property type="nucleotide sequence ID" value="NZ_JAGILA010000003.1"/>
</dbReference>
<gene>
    <name evidence="1" type="ORF">J2Z31_002788</name>
</gene>